<feature type="non-terminal residue" evidence="1">
    <location>
        <position position="74"/>
    </location>
</feature>
<evidence type="ECO:0000313" key="1">
    <source>
        <dbReference type="EMBL" id="ODQ77664.1"/>
    </source>
</evidence>
<name>A0A1E3QJM8_9ASCO</name>
<dbReference type="AlphaFoldDB" id="A0A1E3QJM8"/>
<dbReference type="Proteomes" id="UP000094336">
    <property type="component" value="Unassembled WGS sequence"/>
</dbReference>
<evidence type="ECO:0000313" key="2">
    <source>
        <dbReference type="Proteomes" id="UP000094336"/>
    </source>
</evidence>
<dbReference type="RefSeq" id="XP_018982992.1">
    <property type="nucleotide sequence ID" value="XM_019129878.1"/>
</dbReference>
<gene>
    <name evidence="1" type="ORF">BABINDRAFT_163379</name>
</gene>
<sequence>MIFSAGCVGWVEKPLHTVSLANGLAWPEARESVGEGKGSGIFTRASLLPLLLARNFAAISEDLVRVLSFLWRFV</sequence>
<organism evidence="1 2">
    <name type="scientific">Babjeviella inositovora NRRL Y-12698</name>
    <dbReference type="NCBI Taxonomy" id="984486"/>
    <lineage>
        <taxon>Eukaryota</taxon>
        <taxon>Fungi</taxon>
        <taxon>Dikarya</taxon>
        <taxon>Ascomycota</taxon>
        <taxon>Saccharomycotina</taxon>
        <taxon>Pichiomycetes</taxon>
        <taxon>Serinales incertae sedis</taxon>
        <taxon>Babjeviella</taxon>
    </lineage>
</organism>
<proteinExistence type="predicted"/>
<dbReference type="EMBL" id="KV454439">
    <property type="protein sequence ID" value="ODQ77664.1"/>
    <property type="molecule type" value="Genomic_DNA"/>
</dbReference>
<protein>
    <submittedName>
        <fullName evidence="1">Uncharacterized protein</fullName>
    </submittedName>
</protein>
<keyword evidence="2" id="KW-1185">Reference proteome</keyword>
<reference evidence="2" key="1">
    <citation type="submission" date="2016-05" db="EMBL/GenBank/DDBJ databases">
        <title>Comparative genomics of biotechnologically important yeasts.</title>
        <authorList>
            <consortium name="DOE Joint Genome Institute"/>
            <person name="Riley R."/>
            <person name="Haridas S."/>
            <person name="Wolfe K.H."/>
            <person name="Lopes M.R."/>
            <person name="Hittinger C.T."/>
            <person name="Goker M."/>
            <person name="Salamov A."/>
            <person name="Wisecaver J."/>
            <person name="Long T.M."/>
            <person name="Aerts A.L."/>
            <person name="Barry K."/>
            <person name="Choi C."/>
            <person name="Clum A."/>
            <person name="Coughlan A.Y."/>
            <person name="Deshpande S."/>
            <person name="Douglass A.P."/>
            <person name="Hanson S.J."/>
            <person name="Klenk H.-P."/>
            <person name="Labutti K."/>
            <person name="Lapidus A."/>
            <person name="Lindquist E."/>
            <person name="Lipzen A."/>
            <person name="Meier-Kolthoff J.P."/>
            <person name="Ohm R.A."/>
            <person name="Otillar R.P."/>
            <person name="Pangilinan J."/>
            <person name="Peng Y."/>
            <person name="Rokas A."/>
            <person name="Rosa C.A."/>
            <person name="Scheuner C."/>
            <person name="Sibirny A.A."/>
            <person name="Slot J.C."/>
            <person name="Stielow J.B."/>
            <person name="Sun H."/>
            <person name="Kurtzman C.P."/>
            <person name="Blackwell M."/>
            <person name="Grigoriev I.V."/>
            <person name="Jeffries T.W."/>
        </authorList>
    </citation>
    <scope>NUCLEOTIDE SEQUENCE [LARGE SCALE GENOMIC DNA]</scope>
    <source>
        <strain evidence="2">NRRL Y-12698</strain>
    </source>
</reference>
<accession>A0A1E3QJM8</accession>
<dbReference type="GeneID" id="30147731"/>